<dbReference type="SUPFAM" id="SSF51064">
    <property type="entry name" value="Head domain of nucleotide exchange factor GrpE"/>
    <property type="match status" value="1"/>
</dbReference>
<proteinExistence type="inferred from homology"/>
<reference evidence="3 4" key="1">
    <citation type="submission" date="2012-06" db="EMBL/GenBank/DDBJ databases">
        <title>Finished chromosome of genome of Crinalium epipsammum PCC 9333.</title>
        <authorList>
            <consortium name="US DOE Joint Genome Institute"/>
            <person name="Gugger M."/>
            <person name="Coursin T."/>
            <person name="Rippka R."/>
            <person name="Tandeau De Marsac N."/>
            <person name="Huntemann M."/>
            <person name="Wei C.-L."/>
            <person name="Han J."/>
            <person name="Detter J.C."/>
            <person name="Han C."/>
            <person name="Tapia R."/>
            <person name="Davenport K."/>
            <person name="Daligault H."/>
            <person name="Erkkila T."/>
            <person name="Gu W."/>
            <person name="Munk A.C.C."/>
            <person name="Teshima H."/>
            <person name="Xu Y."/>
            <person name="Chain P."/>
            <person name="Chen A."/>
            <person name="Krypides N."/>
            <person name="Mavromatis K."/>
            <person name="Markowitz V."/>
            <person name="Szeto E."/>
            <person name="Ivanova N."/>
            <person name="Mikhailova N."/>
            <person name="Ovchinnikova G."/>
            <person name="Pagani I."/>
            <person name="Pati A."/>
            <person name="Goodwin L."/>
            <person name="Peters L."/>
            <person name="Pitluck S."/>
            <person name="Woyke T."/>
            <person name="Kerfeld C."/>
        </authorList>
    </citation>
    <scope>NUCLEOTIDE SEQUENCE [LARGE SCALE GENOMIC DNA]</scope>
    <source>
        <strain evidence="3 4">PCC 9333</strain>
    </source>
</reference>
<comment type="similarity">
    <text evidence="1">Belongs to the GrpE family.</text>
</comment>
<dbReference type="KEGG" id="cep:Cri9333_4386"/>
<dbReference type="InterPro" id="IPR000740">
    <property type="entry name" value="GrpE"/>
</dbReference>
<name>K9W5U5_9CYAN</name>
<dbReference type="HOGENOM" id="CLU_120816_0_0_3"/>
<evidence type="ECO:0000256" key="1">
    <source>
        <dbReference type="ARBA" id="ARBA00009054"/>
    </source>
</evidence>
<dbReference type="PATRIC" id="fig|1173022.3.peg.4736"/>
<evidence type="ECO:0000313" key="4">
    <source>
        <dbReference type="Proteomes" id="UP000010472"/>
    </source>
</evidence>
<dbReference type="GO" id="GO:0006457">
    <property type="term" value="P:protein folding"/>
    <property type="evidence" value="ECO:0007669"/>
    <property type="project" value="InterPro"/>
</dbReference>
<sequence length="159" mass="18563">MIENPEVLNFSSEEREQLLQAFCSLMKEKVSLQQSWREEQTKALSASEELYIELLEAMDALEFMINYMDEHPDISPEFIKRLPKSLKAVYKKFGSVLEKRQVQQLELSTTQVDFNICRVVESEVRPELEDKTVTKVIRKGFSFGDKILRPIEVITSKKE</sequence>
<dbReference type="GO" id="GO:0051087">
    <property type="term" value="F:protein-folding chaperone binding"/>
    <property type="evidence" value="ECO:0007669"/>
    <property type="project" value="InterPro"/>
</dbReference>
<dbReference type="eggNOG" id="COG0576">
    <property type="taxonomic scope" value="Bacteria"/>
</dbReference>
<protein>
    <recommendedName>
        <fullName evidence="5">GrpE protein</fullName>
    </recommendedName>
</protein>
<dbReference type="InterPro" id="IPR009012">
    <property type="entry name" value="GrpE_head"/>
</dbReference>
<evidence type="ECO:0000256" key="2">
    <source>
        <dbReference type="ARBA" id="ARBA00023186"/>
    </source>
</evidence>
<dbReference type="STRING" id="1173022.Cri9333_4386"/>
<evidence type="ECO:0008006" key="5">
    <source>
        <dbReference type="Google" id="ProtNLM"/>
    </source>
</evidence>
<dbReference type="EMBL" id="CP003620">
    <property type="protein sequence ID" value="AFZ15169.1"/>
    <property type="molecule type" value="Genomic_DNA"/>
</dbReference>
<keyword evidence="4" id="KW-1185">Reference proteome</keyword>
<dbReference type="SUPFAM" id="SSF58014">
    <property type="entry name" value="Coiled-coil domain of nucleotide exchange factor GrpE"/>
    <property type="match status" value="1"/>
</dbReference>
<dbReference type="GO" id="GO:0000774">
    <property type="term" value="F:adenyl-nucleotide exchange factor activity"/>
    <property type="evidence" value="ECO:0007669"/>
    <property type="project" value="InterPro"/>
</dbReference>
<dbReference type="RefSeq" id="WP_015205262.1">
    <property type="nucleotide sequence ID" value="NC_019753.1"/>
</dbReference>
<dbReference type="Pfam" id="PF01025">
    <property type="entry name" value="GrpE"/>
    <property type="match status" value="1"/>
</dbReference>
<dbReference type="GO" id="GO:0042803">
    <property type="term" value="F:protein homodimerization activity"/>
    <property type="evidence" value="ECO:0007669"/>
    <property type="project" value="InterPro"/>
</dbReference>
<dbReference type="AlphaFoldDB" id="K9W5U5"/>
<gene>
    <name evidence="3" type="ORF">Cri9333_4386</name>
</gene>
<accession>K9W5U5</accession>
<dbReference type="Gene3D" id="2.30.22.10">
    <property type="entry name" value="Head domain of nucleotide exchange factor GrpE"/>
    <property type="match status" value="1"/>
</dbReference>
<dbReference type="InterPro" id="IPR013805">
    <property type="entry name" value="GrpE_CC"/>
</dbReference>
<keyword evidence="2" id="KW-0143">Chaperone</keyword>
<dbReference type="Proteomes" id="UP000010472">
    <property type="component" value="Chromosome"/>
</dbReference>
<evidence type="ECO:0000313" key="3">
    <source>
        <dbReference type="EMBL" id="AFZ15169.1"/>
    </source>
</evidence>
<organism evidence="3 4">
    <name type="scientific">Crinalium epipsammum PCC 9333</name>
    <dbReference type="NCBI Taxonomy" id="1173022"/>
    <lineage>
        <taxon>Bacteria</taxon>
        <taxon>Bacillati</taxon>
        <taxon>Cyanobacteriota</taxon>
        <taxon>Cyanophyceae</taxon>
        <taxon>Gomontiellales</taxon>
        <taxon>Gomontiellaceae</taxon>
        <taxon>Crinalium</taxon>
    </lineage>
</organism>